<evidence type="ECO:0000256" key="5">
    <source>
        <dbReference type="ARBA" id="ARBA00022989"/>
    </source>
</evidence>
<evidence type="ECO:0000256" key="6">
    <source>
        <dbReference type="ARBA" id="ARBA00023053"/>
    </source>
</evidence>
<evidence type="ECO:0000313" key="14">
    <source>
        <dbReference type="Proteomes" id="UP000254794"/>
    </source>
</evidence>
<dbReference type="PANTHER" id="PTHR28259:SF1">
    <property type="entry name" value="FLUORIDE EXPORT PROTEIN 1-RELATED"/>
    <property type="match status" value="1"/>
</dbReference>
<dbReference type="InterPro" id="IPR003691">
    <property type="entry name" value="FluC"/>
</dbReference>
<comment type="similarity">
    <text evidence="10 12">Belongs to the fluoride channel Fluc/FEX (TC 1.A.43) family.</text>
</comment>
<dbReference type="PANTHER" id="PTHR28259">
    <property type="entry name" value="FLUORIDE EXPORT PROTEIN 1-RELATED"/>
    <property type="match status" value="1"/>
</dbReference>
<evidence type="ECO:0000313" key="13">
    <source>
        <dbReference type="EMBL" id="STX50547.1"/>
    </source>
</evidence>
<feature type="transmembrane region" description="Helical" evidence="12">
    <location>
        <begin position="97"/>
        <end position="118"/>
    </location>
</feature>
<dbReference type="GO" id="GO:0140114">
    <property type="term" value="P:cellular detoxification of fluoride"/>
    <property type="evidence" value="ECO:0007669"/>
    <property type="project" value="UniProtKB-UniRule"/>
</dbReference>
<evidence type="ECO:0000256" key="11">
    <source>
        <dbReference type="ARBA" id="ARBA00035585"/>
    </source>
</evidence>
<comment type="function">
    <text evidence="12">Fluoride-specific ion channel. Important for reducing fluoride concentration in the cell, thus reducing its toxicity.</text>
</comment>
<keyword evidence="8 12" id="KW-0472">Membrane</keyword>
<reference evidence="13 14" key="1">
    <citation type="submission" date="2018-06" db="EMBL/GenBank/DDBJ databases">
        <authorList>
            <consortium name="Pathogen Informatics"/>
            <person name="Doyle S."/>
        </authorList>
    </citation>
    <scope>NUCLEOTIDE SEQUENCE [LARGE SCALE GENOMIC DNA]</scope>
    <source>
        <strain evidence="13 14">NCTC13316</strain>
    </source>
</reference>
<evidence type="ECO:0000256" key="2">
    <source>
        <dbReference type="ARBA" id="ARBA00022475"/>
    </source>
</evidence>
<dbReference type="GO" id="GO:0005886">
    <property type="term" value="C:plasma membrane"/>
    <property type="evidence" value="ECO:0007669"/>
    <property type="project" value="UniProtKB-SubCell"/>
</dbReference>
<keyword evidence="2 12" id="KW-1003">Cell membrane</keyword>
<dbReference type="HAMAP" id="MF_00454">
    <property type="entry name" value="FluC"/>
    <property type="match status" value="1"/>
</dbReference>
<accession>A0A378JHQ2</accession>
<comment type="catalytic activity">
    <reaction evidence="11">
        <text>fluoride(in) = fluoride(out)</text>
        <dbReference type="Rhea" id="RHEA:76159"/>
        <dbReference type="ChEBI" id="CHEBI:17051"/>
    </reaction>
    <physiologicalReaction direction="left-to-right" evidence="11">
        <dbReference type="Rhea" id="RHEA:76160"/>
    </physiologicalReaction>
</comment>
<dbReference type="Proteomes" id="UP000254794">
    <property type="component" value="Unassembled WGS sequence"/>
</dbReference>
<feature type="transmembrane region" description="Helical" evidence="12">
    <location>
        <begin position="33"/>
        <end position="55"/>
    </location>
</feature>
<dbReference type="GO" id="GO:0062054">
    <property type="term" value="F:fluoride channel activity"/>
    <property type="evidence" value="ECO:0007669"/>
    <property type="project" value="UniProtKB-UniRule"/>
</dbReference>
<keyword evidence="7 12" id="KW-0406">Ion transport</keyword>
<keyword evidence="9 12" id="KW-0407">Ion channel</keyword>
<dbReference type="EMBL" id="UGOD01000001">
    <property type="protein sequence ID" value="STX50547.1"/>
    <property type="molecule type" value="Genomic_DNA"/>
</dbReference>
<gene>
    <name evidence="12 13" type="primary">crcB</name>
    <name evidence="12" type="synonym">fluC</name>
    <name evidence="13" type="ORF">NCTC13316_00629</name>
</gene>
<keyword evidence="4 12" id="KW-0812">Transmembrane</keyword>
<evidence type="ECO:0000256" key="9">
    <source>
        <dbReference type="ARBA" id="ARBA00023303"/>
    </source>
</evidence>
<evidence type="ECO:0000256" key="7">
    <source>
        <dbReference type="ARBA" id="ARBA00023065"/>
    </source>
</evidence>
<keyword evidence="12" id="KW-0479">Metal-binding</keyword>
<evidence type="ECO:0000256" key="1">
    <source>
        <dbReference type="ARBA" id="ARBA00004651"/>
    </source>
</evidence>
<keyword evidence="6 12" id="KW-0915">Sodium</keyword>
<dbReference type="AlphaFoldDB" id="A0A378JHQ2"/>
<evidence type="ECO:0000256" key="3">
    <source>
        <dbReference type="ARBA" id="ARBA00022519"/>
    </source>
</evidence>
<proteinExistence type="inferred from homology"/>
<name>A0A378JHQ2_9GAMM</name>
<protein>
    <recommendedName>
        <fullName evidence="12">Fluoride-specific ion channel FluC</fullName>
    </recommendedName>
</protein>
<evidence type="ECO:0000256" key="8">
    <source>
        <dbReference type="ARBA" id="ARBA00023136"/>
    </source>
</evidence>
<keyword evidence="5 12" id="KW-1133">Transmembrane helix</keyword>
<dbReference type="NCBIfam" id="TIGR00494">
    <property type="entry name" value="crcB"/>
    <property type="match status" value="1"/>
</dbReference>
<sequence length="128" mass="13837">MISIIIVALGGALGALARFGSVTLVQELLGLRFPFGTLMVNSIGSFLAGFIMIIILERFAASDLWRLFLVVGFLGAYTTFSSFSWETWALFESGSSLLAWANILLNNIFSLSLAFLGVHIGRWVGGSL</sequence>
<feature type="transmembrane region" description="Helical" evidence="12">
    <location>
        <begin position="67"/>
        <end position="85"/>
    </location>
</feature>
<dbReference type="GO" id="GO:0046872">
    <property type="term" value="F:metal ion binding"/>
    <property type="evidence" value="ECO:0007669"/>
    <property type="project" value="UniProtKB-KW"/>
</dbReference>
<dbReference type="RefSeq" id="WP_165482144.1">
    <property type="nucleotide sequence ID" value="NZ_CAAAHP010000004.1"/>
</dbReference>
<evidence type="ECO:0000256" key="12">
    <source>
        <dbReference type="HAMAP-Rule" id="MF_00454"/>
    </source>
</evidence>
<keyword evidence="14" id="KW-1185">Reference proteome</keyword>
<feature type="binding site" evidence="12">
    <location>
        <position position="75"/>
    </location>
    <ligand>
        <name>Na(+)</name>
        <dbReference type="ChEBI" id="CHEBI:29101"/>
        <note>structural</note>
    </ligand>
</feature>
<evidence type="ECO:0000256" key="4">
    <source>
        <dbReference type="ARBA" id="ARBA00022692"/>
    </source>
</evidence>
<organism evidence="13 14">
    <name type="scientific">Legionella busanensis</name>
    <dbReference type="NCBI Taxonomy" id="190655"/>
    <lineage>
        <taxon>Bacteria</taxon>
        <taxon>Pseudomonadati</taxon>
        <taxon>Pseudomonadota</taxon>
        <taxon>Gammaproteobacteria</taxon>
        <taxon>Legionellales</taxon>
        <taxon>Legionellaceae</taxon>
        <taxon>Legionella</taxon>
    </lineage>
</organism>
<keyword evidence="3" id="KW-0997">Cell inner membrane</keyword>
<keyword evidence="12" id="KW-0813">Transport</keyword>
<comment type="subcellular location">
    <subcellularLocation>
        <location evidence="1 12">Cell membrane</location>
        <topology evidence="1 12">Multi-pass membrane protein</topology>
    </subcellularLocation>
</comment>
<feature type="binding site" evidence="12">
    <location>
        <position position="78"/>
    </location>
    <ligand>
        <name>Na(+)</name>
        <dbReference type="ChEBI" id="CHEBI:29101"/>
        <note>structural</note>
    </ligand>
</feature>
<comment type="activity regulation">
    <text evidence="12">Na(+) is not transported, but it plays an essential structural role and its presence is essential for fluoride channel function.</text>
</comment>
<evidence type="ECO:0000256" key="10">
    <source>
        <dbReference type="ARBA" id="ARBA00035120"/>
    </source>
</evidence>
<dbReference type="Pfam" id="PF02537">
    <property type="entry name" value="CRCB"/>
    <property type="match status" value="1"/>
</dbReference>